<keyword evidence="1" id="KW-0472">Membrane</keyword>
<organism evidence="2 3">
    <name type="scientific">Lentithecium fluviatile CBS 122367</name>
    <dbReference type="NCBI Taxonomy" id="1168545"/>
    <lineage>
        <taxon>Eukaryota</taxon>
        <taxon>Fungi</taxon>
        <taxon>Dikarya</taxon>
        <taxon>Ascomycota</taxon>
        <taxon>Pezizomycotina</taxon>
        <taxon>Dothideomycetes</taxon>
        <taxon>Pleosporomycetidae</taxon>
        <taxon>Pleosporales</taxon>
        <taxon>Massarineae</taxon>
        <taxon>Lentitheciaceae</taxon>
        <taxon>Lentithecium</taxon>
    </lineage>
</organism>
<feature type="transmembrane region" description="Helical" evidence="1">
    <location>
        <begin position="111"/>
        <end position="130"/>
    </location>
</feature>
<proteinExistence type="predicted"/>
<keyword evidence="1" id="KW-1133">Transmembrane helix</keyword>
<feature type="transmembrane region" description="Helical" evidence="1">
    <location>
        <begin position="175"/>
        <end position="194"/>
    </location>
</feature>
<gene>
    <name evidence="2" type="ORF">K458DRAFT_297605</name>
</gene>
<evidence type="ECO:0000313" key="3">
    <source>
        <dbReference type="Proteomes" id="UP000799291"/>
    </source>
</evidence>
<reference evidence="2" key="1">
    <citation type="journal article" date="2020" name="Stud. Mycol.">
        <title>101 Dothideomycetes genomes: a test case for predicting lifestyles and emergence of pathogens.</title>
        <authorList>
            <person name="Haridas S."/>
            <person name="Albert R."/>
            <person name="Binder M."/>
            <person name="Bloem J."/>
            <person name="Labutti K."/>
            <person name="Salamov A."/>
            <person name="Andreopoulos B."/>
            <person name="Baker S."/>
            <person name="Barry K."/>
            <person name="Bills G."/>
            <person name="Bluhm B."/>
            <person name="Cannon C."/>
            <person name="Castanera R."/>
            <person name="Culley D."/>
            <person name="Daum C."/>
            <person name="Ezra D."/>
            <person name="Gonzalez J."/>
            <person name="Henrissat B."/>
            <person name="Kuo A."/>
            <person name="Liang C."/>
            <person name="Lipzen A."/>
            <person name="Lutzoni F."/>
            <person name="Magnuson J."/>
            <person name="Mondo S."/>
            <person name="Nolan M."/>
            <person name="Ohm R."/>
            <person name="Pangilinan J."/>
            <person name="Park H.-J."/>
            <person name="Ramirez L."/>
            <person name="Alfaro M."/>
            <person name="Sun H."/>
            <person name="Tritt A."/>
            <person name="Yoshinaga Y."/>
            <person name="Zwiers L.-H."/>
            <person name="Turgeon B."/>
            <person name="Goodwin S."/>
            <person name="Spatafora J."/>
            <person name="Crous P."/>
            <person name="Grigoriev I."/>
        </authorList>
    </citation>
    <scope>NUCLEOTIDE SEQUENCE</scope>
    <source>
        <strain evidence="2">CBS 122367</strain>
    </source>
</reference>
<keyword evidence="1" id="KW-0812">Transmembrane</keyword>
<dbReference type="EMBL" id="MU005576">
    <property type="protein sequence ID" value="KAF2686885.1"/>
    <property type="molecule type" value="Genomic_DNA"/>
</dbReference>
<feature type="transmembrane region" description="Helical" evidence="1">
    <location>
        <begin position="87"/>
        <end position="105"/>
    </location>
</feature>
<dbReference type="AlphaFoldDB" id="A0A6G1J9P5"/>
<accession>A0A6G1J9P5</accession>
<protein>
    <submittedName>
        <fullName evidence="2">Uncharacterized protein</fullName>
    </submittedName>
</protein>
<keyword evidence="3" id="KW-1185">Reference proteome</keyword>
<dbReference type="Proteomes" id="UP000799291">
    <property type="component" value="Unassembled WGS sequence"/>
</dbReference>
<feature type="transmembrane region" description="Helical" evidence="1">
    <location>
        <begin position="49"/>
        <end position="67"/>
    </location>
</feature>
<dbReference type="OrthoDB" id="2332199at2759"/>
<sequence>MGNAQSTVRILAPISFLYDFAAQQYGIFSSPTMLDIHNKNLAAFSPQPFFIAGFFFPQQLFQLAYLWKLWRREGTSAERETMEKYAWAYSLGNFCIGTWMFFWNSNNLETSNIFVIINTVSQLSYIATLLPPLDTRSTSNVLTHIVAKSFAGIGVLDLLHNTSAAYYRGVPPSSLVQVATGVGFAAAASVSDWMLGGCLVYDLVALSMGQEGGWSRLLGGYAVATAGIVGLRNWLYPKWKSQREGAYSRVGDEDA</sequence>
<evidence type="ECO:0000256" key="1">
    <source>
        <dbReference type="SAM" id="Phobius"/>
    </source>
</evidence>
<feature type="transmembrane region" description="Helical" evidence="1">
    <location>
        <begin position="214"/>
        <end position="235"/>
    </location>
</feature>
<evidence type="ECO:0000313" key="2">
    <source>
        <dbReference type="EMBL" id="KAF2686885.1"/>
    </source>
</evidence>
<name>A0A6G1J9P5_9PLEO</name>